<reference evidence="2 3" key="1">
    <citation type="journal article" date="2023" name="Hortic Res">
        <title>The complete reference genome for grapevine (Vitis vinifera L.) genetics and breeding.</title>
        <authorList>
            <person name="Shi X."/>
            <person name="Cao S."/>
            <person name="Wang X."/>
            <person name="Huang S."/>
            <person name="Wang Y."/>
            <person name="Liu Z."/>
            <person name="Liu W."/>
            <person name="Leng X."/>
            <person name="Peng Y."/>
            <person name="Wang N."/>
            <person name="Wang Y."/>
            <person name="Ma Z."/>
            <person name="Xu X."/>
            <person name="Zhang F."/>
            <person name="Xue H."/>
            <person name="Zhong H."/>
            <person name="Wang Y."/>
            <person name="Zhang K."/>
            <person name="Velt A."/>
            <person name="Avia K."/>
            <person name="Holtgrawe D."/>
            <person name="Grimplet J."/>
            <person name="Matus J.T."/>
            <person name="Ware D."/>
            <person name="Wu X."/>
            <person name="Wang H."/>
            <person name="Liu C."/>
            <person name="Fang Y."/>
            <person name="Rustenholz C."/>
            <person name="Cheng Z."/>
            <person name="Xiao H."/>
            <person name="Zhou Y."/>
        </authorList>
    </citation>
    <scope>NUCLEOTIDE SEQUENCE [LARGE SCALE GENOMIC DNA]</scope>
    <source>
        <strain evidence="3">cv. Pinot noir / PN40024</strain>
        <tissue evidence="2">Leaf</tissue>
    </source>
</reference>
<accession>A0ABY9DDC3</accession>
<dbReference type="EMBL" id="CP126661">
    <property type="protein sequence ID" value="WKA04591.1"/>
    <property type="molecule type" value="Genomic_DNA"/>
</dbReference>
<organism evidence="2 3">
    <name type="scientific">Vitis vinifera</name>
    <name type="common">Grape</name>
    <dbReference type="NCBI Taxonomy" id="29760"/>
    <lineage>
        <taxon>Eukaryota</taxon>
        <taxon>Viridiplantae</taxon>
        <taxon>Streptophyta</taxon>
        <taxon>Embryophyta</taxon>
        <taxon>Tracheophyta</taxon>
        <taxon>Spermatophyta</taxon>
        <taxon>Magnoliopsida</taxon>
        <taxon>eudicotyledons</taxon>
        <taxon>Gunneridae</taxon>
        <taxon>Pentapetalae</taxon>
        <taxon>rosids</taxon>
        <taxon>Vitales</taxon>
        <taxon>Vitaceae</taxon>
        <taxon>Viteae</taxon>
        <taxon>Vitis</taxon>
    </lineage>
</organism>
<dbReference type="PANTHER" id="PTHR42648">
    <property type="entry name" value="TRANSPOSASE, PUTATIVE-RELATED"/>
    <property type="match status" value="1"/>
</dbReference>
<dbReference type="InterPro" id="IPR036397">
    <property type="entry name" value="RNaseH_sf"/>
</dbReference>
<dbReference type="Proteomes" id="UP001227230">
    <property type="component" value="Chromosome 14"/>
</dbReference>
<protein>
    <recommendedName>
        <fullName evidence="1">GAG-pre-integrase domain-containing protein</fullName>
    </recommendedName>
</protein>
<dbReference type="Pfam" id="PF13976">
    <property type="entry name" value="gag_pre-integrs"/>
    <property type="match status" value="1"/>
</dbReference>
<evidence type="ECO:0000313" key="2">
    <source>
        <dbReference type="EMBL" id="WKA04591.1"/>
    </source>
</evidence>
<gene>
    <name evidence="2" type="ORF">VitviT2T_022611</name>
</gene>
<evidence type="ECO:0000313" key="3">
    <source>
        <dbReference type="Proteomes" id="UP001227230"/>
    </source>
</evidence>
<dbReference type="InterPro" id="IPR039537">
    <property type="entry name" value="Retrotran_Ty1/copia-like"/>
</dbReference>
<evidence type="ECO:0000259" key="1">
    <source>
        <dbReference type="Pfam" id="PF13976"/>
    </source>
</evidence>
<dbReference type="InterPro" id="IPR025724">
    <property type="entry name" value="GAG-pre-integrase_dom"/>
</dbReference>
<feature type="domain" description="GAG-pre-integrase" evidence="1">
    <location>
        <begin position="2"/>
        <end position="39"/>
    </location>
</feature>
<sequence length="105" mass="12298">MQLGHMSEKGLTILSKQDLFDGQKMGELDFCEHCVFEKQCRVKFNVGVHKTKSTLDYIHSDIWGPSQVVSHSGRRYMLTFIEDYPRKVQIYILKHKSDVFGKFKQ</sequence>
<proteinExistence type="predicted"/>
<dbReference type="PANTHER" id="PTHR42648:SF28">
    <property type="entry name" value="TRANSPOSON-ENCODED PROTEIN WITH RIBONUCLEASE H-LIKE AND RETROVIRUS ZINC FINGER-LIKE DOMAINS"/>
    <property type="match status" value="1"/>
</dbReference>
<dbReference type="Gene3D" id="3.30.420.10">
    <property type="entry name" value="Ribonuclease H-like superfamily/Ribonuclease H"/>
    <property type="match status" value="1"/>
</dbReference>
<dbReference type="InterPro" id="IPR012337">
    <property type="entry name" value="RNaseH-like_sf"/>
</dbReference>
<dbReference type="SUPFAM" id="SSF53098">
    <property type="entry name" value="Ribonuclease H-like"/>
    <property type="match status" value="1"/>
</dbReference>
<name>A0ABY9DDC3_VITVI</name>
<keyword evidence="3" id="KW-1185">Reference proteome</keyword>